<reference evidence="3 4" key="1">
    <citation type="submission" date="2018-06" db="EMBL/GenBank/DDBJ databases">
        <title>Genome conservation of Clostridium tetani.</title>
        <authorList>
            <person name="Bruggemann H."/>
            <person name="Popoff M.R."/>
        </authorList>
    </citation>
    <scope>NUCLEOTIDE SEQUENCE [LARGE SCALE GENOMIC DNA]</scope>
    <source>
        <strain evidence="3 4">2017.061</strain>
    </source>
</reference>
<proteinExistence type="predicted"/>
<feature type="domain" description="PH" evidence="2">
    <location>
        <begin position="329"/>
        <end position="497"/>
    </location>
</feature>
<name>A0A4V1LET8_CLOTA</name>
<dbReference type="InterPro" id="IPR009677">
    <property type="entry name" value="DUF1266"/>
</dbReference>
<evidence type="ECO:0008006" key="5">
    <source>
        <dbReference type="Google" id="ProtNLM"/>
    </source>
</evidence>
<dbReference type="Pfam" id="PF06889">
    <property type="entry name" value="DUF1266"/>
    <property type="match status" value="1"/>
</dbReference>
<dbReference type="Proteomes" id="UP000290921">
    <property type="component" value="Unassembled WGS sequence"/>
</dbReference>
<dbReference type="Pfam" id="PF26565">
    <property type="entry name" value="PH_39"/>
    <property type="match status" value="1"/>
</dbReference>
<organism evidence="3 4">
    <name type="scientific">Clostridium tetani</name>
    <dbReference type="NCBI Taxonomy" id="1513"/>
    <lineage>
        <taxon>Bacteria</taxon>
        <taxon>Bacillati</taxon>
        <taxon>Bacillota</taxon>
        <taxon>Clostridia</taxon>
        <taxon>Eubacteriales</taxon>
        <taxon>Clostridiaceae</taxon>
        <taxon>Clostridium</taxon>
    </lineage>
</organism>
<dbReference type="InterPro" id="IPR058816">
    <property type="entry name" value="PH_39"/>
</dbReference>
<dbReference type="EMBL" id="QMAP01000004">
    <property type="protein sequence ID" value="RXI49376.1"/>
    <property type="molecule type" value="Genomic_DNA"/>
</dbReference>
<evidence type="ECO:0000313" key="3">
    <source>
        <dbReference type="EMBL" id="RXI49376.1"/>
    </source>
</evidence>
<sequence>MLFLIFGRTIMKNNYMIFASMYRYMQDYRVMISKTRLENELLSMEITNRVTGKAMIKKGLKSNYDIKDGKTALSCIEDLDSNRYVLSPAMSFMIQIYLEHEENFVALTSNFVNENYLSEENILNTVQLYNAAGTIELSEEDKNKLVEDVRNHVSRFFKKRKKQLRQLNKFFQQFESLLPFAKNVGFLAFDSARMVDIIGKSVNVGYLEVEDAVPLLDEIGNYIIHTYKNWEIFLASAILGKQFMLFDSGVKSPFIKGSDEYISDIYGLVTSPNKPLLISGIWGNSNLVEFTKVLEEYIDIDEELQLRNEVEKFNTLREETIIKGGGSLDKEAQAIELFEELFLRKAREIGVASYFEVSPISRNMHTALDDLDGSRWFWHSIQSLKISFEEGEIPFLYTKAMVFTNKNIYKIKKRLFRKTVDKLSWDLPIEFTFHVSKIGEIILKVNGEQIGYTNLDCKDRDISPMEFCSMDIKEAEEFLLDDLHKLNSIFSSFKDKL</sequence>
<protein>
    <recommendedName>
        <fullName evidence="5">DUF1266 domain-containing protein</fullName>
    </recommendedName>
</protein>
<evidence type="ECO:0000313" key="4">
    <source>
        <dbReference type="Proteomes" id="UP000290921"/>
    </source>
</evidence>
<dbReference type="AlphaFoldDB" id="A0A4V1LET8"/>
<feature type="domain" description="DUF1266" evidence="1">
    <location>
        <begin position="60"/>
        <end position="276"/>
    </location>
</feature>
<evidence type="ECO:0000259" key="1">
    <source>
        <dbReference type="Pfam" id="PF06889"/>
    </source>
</evidence>
<evidence type="ECO:0000259" key="2">
    <source>
        <dbReference type="Pfam" id="PF26565"/>
    </source>
</evidence>
<comment type="caution">
    <text evidence="3">The sequence shown here is derived from an EMBL/GenBank/DDBJ whole genome shotgun (WGS) entry which is preliminary data.</text>
</comment>
<accession>A0A4V1LET8</accession>
<gene>
    <name evidence="3" type="ORF">DP130_04805</name>
</gene>